<reference evidence="2 3" key="1">
    <citation type="submission" date="2019-08" db="EMBL/GenBank/DDBJ databases">
        <title>Bacillus genomes from the desert of Cuatro Cienegas, Coahuila.</title>
        <authorList>
            <person name="Olmedo-Alvarez G."/>
        </authorList>
    </citation>
    <scope>NUCLEOTIDE SEQUENCE [LARGE SCALE GENOMIC DNA]</scope>
    <source>
        <strain evidence="2 3">CH28_1T</strain>
    </source>
</reference>
<gene>
    <name evidence="2" type="ORF">FZC76_18070</name>
</gene>
<dbReference type="Proteomes" id="UP000322524">
    <property type="component" value="Unassembled WGS sequence"/>
</dbReference>
<dbReference type="AlphaFoldDB" id="A0A5D4SN58"/>
<dbReference type="Pfam" id="PF13443">
    <property type="entry name" value="HTH_26"/>
    <property type="match status" value="1"/>
</dbReference>
<accession>A0A5D4SN58</accession>
<dbReference type="RefSeq" id="WP_148989575.1">
    <property type="nucleotide sequence ID" value="NZ_VTEV01000008.1"/>
</dbReference>
<name>A0A5D4SN58_9BACI</name>
<comment type="caution">
    <text evidence="2">The sequence shown here is derived from an EMBL/GenBank/DDBJ whole genome shotgun (WGS) entry which is preliminary data.</text>
</comment>
<dbReference type="InterPro" id="IPR010982">
    <property type="entry name" value="Lambda_DNA-bd_dom_sf"/>
</dbReference>
<evidence type="ECO:0000313" key="3">
    <source>
        <dbReference type="Proteomes" id="UP000322524"/>
    </source>
</evidence>
<protein>
    <submittedName>
        <fullName evidence="2">Helix-turn-helix transcriptional regulator</fullName>
    </submittedName>
</protein>
<sequence length="72" mass="8510">MIKTNLQTILDDKDISIRQVSRDIDYRLETVRLLYHNQLERIPKDLLDKLCSYLSVSPGDLLIYEDNENDNN</sequence>
<evidence type="ECO:0000313" key="2">
    <source>
        <dbReference type="EMBL" id="TYS64469.1"/>
    </source>
</evidence>
<dbReference type="InterPro" id="IPR001387">
    <property type="entry name" value="Cro/C1-type_HTH"/>
</dbReference>
<dbReference type="EMBL" id="VTEV01000008">
    <property type="protein sequence ID" value="TYS64469.1"/>
    <property type="molecule type" value="Genomic_DNA"/>
</dbReference>
<feature type="domain" description="HTH cro/C1-type" evidence="1">
    <location>
        <begin position="5"/>
        <end position="66"/>
    </location>
</feature>
<dbReference type="OrthoDB" id="2456072at2"/>
<evidence type="ECO:0000259" key="1">
    <source>
        <dbReference type="Pfam" id="PF13443"/>
    </source>
</evidence>
<dbReference type="SUPFAM" id="SSF47413">
    <property type="entry name" value="lambda repressor-like DNA-binding domains"/>
    <property type="match status" value="1"/>
</dbReference>
<organism evidence="2 3">
    <name type="scientific">Sutcliffiella horikoshii</name>
    <dbReference type="NCBI Taxonomy" id="79883"/>
    <lineage>
        <taxon>Bacteria</taxon>
        <taxon>Bacillati</taxon>
        <taxon>Bacillota</taxon>
        <taxon>Bacilli</taxon>
        <taxon>Bacillales</taxon>
        <taxon>Bacillaceae</taxon>
        <taxon>Sutcliffiella</taxon>
    </lineage>
</organism>
<proteinExistence type="predicted"/>
<dbReference type="GO" id="GO:0003677">
    <property type="term" value="F:DNA binding"/>
    <property type="evidence" value="ECO:0007669"/>
    <property type="project" value="InterPro"/>
</dbReference>